<evidence type="ECO:0000256" key="7">
    <source>
        <dbReference type="ARBA" id="ARBA00023180"/>
    </source>
</evidence>
<gene>
    <name evidence="11" type="ORF">Godav_024861</name>
</gene>
<keyword evidence="12" id="KW-1185">Reference proteome</keyword>
<feature type="non-terminal residue" evidence="11">
    <location>
        <position position="1"/>
    </location>
</feature>
<keyword evidence="3" id="KW-1003">Cell membrane</keyword>
<evidence type="ECO:0000256" key="8">
    <source>
        <dbReference type="ARBA" id="ARBA00023288"/>
    </source>
</evidence>
<evidence type="ECO:0000259" key="10">
    <source>
        <dbReference type="SMART" id="SM00499"/>
    </source>
</evidence>
<dbReference type="Proteomes" id="UP000593561">
    <property type="component" value="Unassembled WGS sequence"/>
</dbReference>
<dbReference type="PANTHER" id="PTHR33044">
    <property type="entry name" value="BIFUNCTIONAL INHIBITOR/LIPID-TRANSFER PROTEIN/SEED STORAGE 2S ALBUMIN SUPERFAMILY PROTEIN-RELATED"/>
    <property type="match status" value="1"/>
</dbReference>
<evidence type="ECO:0000256" key="9">
    <source>
        <dbReference type="SAM" id="MobiDB-lite"/>
    </source>
</evidence>
<feature type="compositionally biased region" description="Low complexity" evidence="9">
    <location>
        <begin position="157"/>
        <end position="171"/>
    </location>
</feature>
<keyword evidence="4" id="KW-0336">GPI-anchor</keyword>
<evidence type="ECO:0000256" key="1">
    <source>
        <dbReference type="ARBA" id="ARBA00004609"/>
    </source>
</evidence>
<dbReference type="GO" id="GO:0098552">
    <property type="term" value="C:side of membrane"/>
    <property type="evidence" value="ECO:0007669"/>
    <property type="project" value="UniProtKB-KW"/>
</dbReference>
<accession>A0A7J8T5U7</accession>
<evidence type="ECO:0000256" key="4">
    <source>
        <dbReference type="ARBA" id="ARBA00022622"/>
    </source>
</evidence>
<dbReference type="InterPro" id="IPR043325">
    <property type="entry name" value="LTSS"/>
</dbReference>
<dbReference type="GO" id="GO:0008289">
    <property type="term" value="F:lipid binding"/>
    <property type="evidence" value="ECO:0007669"/>
    <property type="project" value="InterPro"/>
</dbReference>
<evidence type="ECO:0000313" key="12">
    <source>
        <dbReference type="Proteomes" id="UP000593561"/>
    </source>
</evidence>
<dbReference type="EMBL" id="JABFAC010149208">
    <property type="protein sequence ID" value="MBA0633731.1"/>
    <property type="molecule type" value="Genomic_DNA"/>
</dbReference>
<comment type="caution">
    <text evidence="11">The sequence shown here is derived from an EMBL/GenBank/DDBJ whole genome shotgun (WGS) entry which is preliminary data.</text>
</comment>
<dbReference type="CDD" id="cd00010">
    <property type="entry name" value="AAI_LTSS"/>
    <property type="match status" value="1"/>
</dbReference>
<keyword evidence="5" id="KW-0732">Signal</keyword>
<dbReference type="SMART" id="SM00499">
    <property type="entry name" value="AAI"/>
    <property type="match status" value="1"/>
</dbReference>
<protein>
    <recommendedName>
        <fullName evidence="10">Bifunctional inhibitor/plant lipid transfer protein/seed storage helical domain-containing protein</fullName>
    </recommendedName>
</protein>
<sequence>KLVNKHKATAACPLYKTTPPCLLPHKATYITLDLLELRKQILQQAIAATTMKGSAMVAMLFIIATNLWTGSMAQSSCTNVLISMSPCLDYIQGNSSKPSSSCCSQLANVVRSNPQCLCQVLNGGASSLGVSVNQTQAMALPTACNVKTPPASQCNASSPSGSPSGTSNSPSSGGGGSKSNVPTTDDSTSAGNSTKLSFSVVCLFFLLFIASA</sequence>
<dbReference type="Pfam" id="PF14368">
    <property type="entry name" value="LTP_2"/>
    <property type="match status" value="1"/>
</dbReference>
<dbReference type="InterPro" id="IPR036312">
    <property type="entry name" value="Bifun_inhib/LTP/seed_sf"/>
</dbReference>
<organism evidence="11 12">
    <name type="scientific">Gossypium davidsonii</name>
    <name type="common">Davidson's cotton</name>
    <name type="synonym">Gossypium klotzschianum subsp. davidsonii</name>
    <dbReference type="NCBI Taxonomy" id="34287"/>
    <lineage>
        <taxon>Eukaryota</taxon>
        <taxon>Viridiplantae</taxon>
        <taxon>Streptophyta</taxon>
        <taxon>Embryophyta</taxon>
        <taxon>Tracheophyta</taxon>
        <taxon>Spermatophyta</taxon>
        <taxon>Magnoliopsida</taxon>
        <taxon>eudicotyledons</taxon>
        <taxon>Gunneridae</taxon>
        <taxon>Pentapetalae</taxon>
        <taxon>rosids</taxon>
        <taxon>malvids</taxon>
        <taxon>Malvales</taxon>
        <taxon>Malvaceae</taxon>
        <taxon>Malvoideae</taxon>
        <taxon>Gossypium</taxon>
    </lineage>
</organism>
<dbReference type="PRINTS" id="PR00382">
    <property type="entry name" value="LIPIDTRNSFER"/>
</dbReference>
<keyword evidence="4" id="KW-0472">Membrane</keyword>
<dbReference type="InterPro" id="IPR000528">
    <property type="entry name" value="Plant_nsLTP"/>
</dbReference>
<comment type="subcellular location">
    <subcellularLocation>
        <location evidence="1">Cell membrane</location>
        <topology evidence="1">Lipid-anchor</topology>
        <topology evidence="1">GPI-anchor</topology>
    </subcellularLocation>
</comment>
<keyword evidence="7" id="KW-0325">Glycoprotein</keyword>
<proteinExistence type="inferred from homology"/>
<dbReference type="GO" id="GO:0006869">
    <property type="term" value="P:lipid transport"/>
    <property type="evidence" value="ECO:0007669"/>
    <property type="project" value="InterPro"/>
</dbReference>
<name>A0A7J8T5U7_GOSDV</name>
<dbReference type="InterPro" id="IPR016140">
    <property type="entry name" value="Bifunc_inhib/LTP/seed_store"/>
</dbReference>
<feature type="region of interest" description="Disordered" evidence="9">
    <location>
        <begin position="154"/>
        <end position="192"/>
    </location>
</feature>
<dbReference type="GO" id="GO:0005886">
    <property type="term" value="C:plasma membrane"/>
    <property type="evidence" value="ECO:0007669"/>
    <property type="project" value="UniProtKB-SubCell"/>
</dbReference>
<keyword evidence="8" id="KW-0449">Lipoprotein</keyword>
<reference evidence="11 12" key="1">
    <citation type="journal article" date="2019" name="Genome Biol. Evol.">
        <title>Insights into the evolution of the New World diploid cottons (Gossypium, subgenus Houzingenia) based on genome sequencing.</title>
        <authorList>
            <person name="Grover C.E."/>
            <person name="Arick M.A. 2nd"/>
            <person name="Thrash A."/>
            <person name="Conover J.L."/>
            <person name="Sanders W.S."/>
            <person name="Peterson D.G."/>
            <person name="Frelichowski J.E."/>
            <person name="Scheffler J.A."/>
            <person name="Scheffler B.E."/>
            <person name="Wendel J.F."/>
        </authorList>
    </citation>
    <scope>NUCLEOTIDE SEQUENCE [LARGE SCALE GENOMIC DNA]</scope>
    <source>
        <strain evidence="11">27</strain>
        <tissue evidence="11">Leaf</tissue>
    </source>
</reference>
<evidence type="ECO:0000256" key="5">
    <source>
        <dbReference type="ARBA" id="ARBA00022729"/>
    </source>
</evidence>
<dbReference type="Gene3D" id="1.10.110.10">
    <property type="entry name" value="Plant lipid-transfer and hydrophobic proteins"/>
    <property type="match status" value="1"/>
</dbReference>
<evidence type="ECO:0000256" key="6">
    <source>
        <dbReference type="ARBA" id="ARBA00023157"/>
    </source>
</evidence>
<dbReference type="FunFam" id="1.10.110.10:FF:000001">
    <property type="entry name" value="Bifunctional inhibitor/lipid-transfer protein/seed storage 2S albumin superfamily protein"/>
    <property type="match status" value="1"/>
</dbReference>
<feature type="compositionally biased region" description="Polar residues" evidence="9">
    <location>
        <begin position="180"/>
        <end position="192"/>
    </location>
</feature>
<evidence type="ECO:0000313" key="11">
    <source>
        <dbReference type="EMBL" id="MBA0633731.1"/>
    </source>
</evidence>
<feature type="domain" description="Bifunctional inhibitor/plant lipid transfer protein/seed storage helical" evidence="10">
    <location>
        <begin position="77"/>
        <end position="154"/>
    </location>
</feature>
<evidence type="ECO:0000256" key="3">
    <source>
        <dbReference type="ARBA" id="ARBA00022475"/>
    </source>
</evidence>
<dbReference type="SUPFAM" id="SSF47699">
    <property type="entry name" value="Bifunctional inhibitor/lipid-transfer protein/seed storage 2S albumin"/>
    <property type="match status" value="1"/>
</dbReference>
<evidence type="ECO:0000256" key="2">
    <source>
        <dbReference type="ARBA" id="ARBA00009748"/>
    </source>
</evidence>
<comment type="similarity">
    <text evidence="2">Belongs to the plant LTP family.</text>
</comment>
<keyword evidence="6" id="KW-1015">Disulfide bond</keyword>
<dbReference type="AlphaFoldDB" id="A0A7J8T5U7"/>